<proteinExistence type="predicted"/>
<sequence length="93" mass="10654">MVPIVWERESDGKAGKSTKINVTDGEIRFQFLGRSEDAAGNAQLQMARRVLVILAGRRLAHSKSITKLSPGFYLAYTYKWKEKIKYLNLFFQT</sequence>
<name>A0A4Y2HYH7_ARAVE</name>
<comment type="caution">
    <text evidence="1">The sequence shown here is derived from an EMBL/GenBank/DDBJ whole genome shotgun (WGS) entry which is preliminary data.</text>
</comment>
<evidence type="ECO:0000313" key="1">
    <source>
        <dbReference type="EMBL" id="GBM70282.1"/>
    </source>
</evidence>
<organism evidence="1 2">
    <name type="scientific">Araneus ventricosus</name>
    <name type="common">Orbweaver spider</name>
    <name type="synonym">Epeira ventricosa</name>
    <dbReference type="NCBI Taxonomy" id="182803"/>
    <lineage>
        <taxon>Eukaryota</taxon>
        <taxon>Metazoa</taxon>
        <taxon>Ecdysozoa</taxon>
        <taxon>Arthropoda</taxon>
        <taxon>Chelicerata</taxon>
        <taxon>Arachnida</taxon>
        <taxon>Araneae</taxon>
        <taxon>Araneomorphae</taxon>
        <taxon>Entelegynae</taxon>
        <taxon>Araneoidea</taxon>
        <taxon>Araneidae</taxon>
        <taxon>Araneus</taxon>
    </lineage>
</organism>
<dbReference type="EMBL" id="BGPR01002243">
    <property type="protein sequence ID" value="GBM70282.1"/>
    <property type="molecule type" value="Genomic_DNA"/>
</dbReference>
<gene>
    <name evidence="1" type="ORF">AVEN_198624_1</name>
</gene>
<protein>
    <submittedName>
        <fullName evidence="1">Uncharacterized protein</fullName>
    </submittedName>
</protein>
<evidence type="ECO:0000313" key="2">
    <source>
        <dbReference type="Proteomes" id="UP000499080"/>
    </source>
</evidence>
<reference evidence="1 2" key="1">
    <citation type="journal article" date="2019" name="Sci. Rep.">
        <title>Orb-weaving spider Araneus ventricosus genome elucidates the spidroin gene catalogue.</title>
        <authorList>
            <person name="Kono N."/>
            <person name="Nakamura H."/>
            <person name="Ohtoshi R."/>
            <person name="Moran D.A.P."/>
            <person name="Shinohara A."/>
            <person name="Yoshida Y."/>
            <person name="Fujiwara M."/>
            <person name="Mori M."/>
            <person name="Tomita M."/>
            <person name="Arakawa K."/>
        </authorList>
    </citation>
    <scope>NUCLEOTIDE SEQUENCE [LARGE SCALE GENOMIC DNA]</scope>
</reference>
<accession>A0A4Y2HYH7</accession>
<keyword evidence="2" id="KW-1185">Reference proteome</keyword>
<dbReference type="AlphaFoldDB" id="A0A4Y2HYH7"/>
<dbReference type="Proteomes" id="UP000499080">
    <property type="component" value="Unassembled WGS sequence"/>
</dbReference>